<evidence type="ECO:0000256" key="5">
    <source>
        <dbReference type="ARBA" id="ARBA00023288"/>
    </source>
</evidence>
<keyword evidence="8" id="KW-1185">Reference proteome</keyword>
<dbReference type="Gene3D" id="3.40.50.10610">
    <property type="entry name" value="ABC-type transport auxiliary lipoprotein component"/>
    <property type="match status" value="2"/>
</dbReference>
<reference evidence="8" key="1">
    <citation type="journal article" date="2023" name="Arch. Microbiol.">
        <title>Desulfoferula mesophilus gen. nov. sp. nov., a mesophilic sulfate-reducing bacterium isolated from a brackish lake sediment.</title>
        <authorList>
            <person name="Watanabe T."/>
            <person name="Yabe T."/>
            <person name="Tsuji J.M."/>
            <person name="Fukui M."/>
        </authorList>
    </citation>
    <scope>NUCLEOTIDE SEQUENCE [LARGE SCALE GENOMIC DNA]</scope>
    <source>
        <strain evidence="8">12FAK</strain>
    </source>
</reference>
<dbReference type="KEGG" id="dmp:FAK_30720"/>
<keyword evidence="2" id="KW-0732">Signal</keyword>
<dbReference type="PANTHER" id="PTHR41164">
    <property type="entry name" value="CURLI PRODUCTION ASSEMBLY/TRANSPORT COMPONENT CSGG"/>
    <property type="match status" value="1"/>
</dbReference>
<sequence>MLIYLKRFGVMILLTMVSACSIPMHEFDIMPPHVSRISHTYKDLVSLPSPKGKIRVSVYSFRDMTGQYKPQPNVSSFSTAVTQGAVNILLEALKRSKWFIPVERDGLQSLLTERKIIAAANRKNGAGEAQLPALEFANVLLQGGITAYETNTLTGGFGARYFGIGGSTQYRMDQVTVHLRAVDVNSGRILKSISTTKTIFSYEVDAGVFQFISYKKLLEIEAGFSQNEPVQMCVAAAIEKAVIAMVIEGVQDGLWALKDPEQINSPVFKDYEEESQRLATEAELKRVEAKAAAVRKAKYDSAALEKFQAEQAEKQRIEAEAKAEQEAKQRMEAEAKAEEQAKQRMEAEAKAEQEAKQRMEAEAKAEQEAKLRMEAAAKAEQEEKQRIEAEAKAEQEAKQRMEAEAKAEQEEKLRMEAAAKAEQEEKLRMEAAAKAEQEEKLRMEAAAKAEQAEKQRIEAEAKAEQASAEAQDQPQIKKWTTPTQDGDALPTPQATPAREADVEGRRGVGKAGQTLSRIDQPQAAPPRALPGSEAAASLPAQEAPSAAGAETDQGGAPAAPASVERQESHNAASIRLASWMPLNITPQAAQVRLSGLGI</sequence>
<evidence type="ECO:0000313" key="8">
    <source>
        <dbReference type="Proteomes" id="UP001366166"/>
    </source>
</evidence>
<gene>
    <name evidence="7" type="ORF">FAK_30720</name>
</gene>
<dbReference type="Proteomes" id="UP001366166">
    <property type="component" value="Chromosome"/>
</dbReference>
<keyword evidence="3" id="KW-0472">Membrane</keyword>
<dbReference type="AlphaFoldDB" id="A0AAU9EFT0"/>
<keyword evidence="1" id="KW-1003">Cell membrane</keyword>
<feature type="compositionally biased region" description="Low complexity" evidence="6">
    <location>
        <begin position="464"/>
        <end position="474"/>
    </location>
</feature>
<evidence type="ECO:0000256" key="4">
    <source>
        <dbReference type="ARBA" id="ARBA00023139"/>
    </source>
</evidence>
<evidence type="ECO:0000256" key="3">
    <source>
        <dbReference type="ARBA" id="ARBA00023136"/>
    </source>
</evidence>
<dbReference type="PANTHER" id="PTHR41164:SF1">
    <property type="entry name" value="CURLI PRODUCTION ASSEMBLY_TRANSPORT COMPONENT CSGG"/>
    <property type="match status" value="1"/>
</dbReference>
<proteinExistence type="predicted"/>
<evidence type="ECO:0000313" key="7">
    <source>
        <dbReference type="EMBL" id="BEQ16006.1"/>
    </source>
</evidence>
<evidence type="ECO:0008006" key="9">
    <source>
        <dbReference type="Google" id="ProtNLM"/>
    </source>
</evidence>
<dbReference type="EMBL" id="AP028679">
    <property type="protein sequence ID" value="BEQ16006.1"/>
    <property type="molecule type" value="Genomic_DNA"/>
</dbReference>
<dbReference type="Pfam" id="PF03783">
    <property type="entry name" value="CsgG"/>
    <property type="match status" value="1"/>
</dbReference>
<dbReference type="GO" id="GO:0030288">
    <property type="term" value="C:outer membrane-bounded periplasmic space"/>
    <property type="evidence" value="ECO:0007669"/>
    <property type="project" value="InterPro"/>
</dbReference>
<keyword evidence="5" id="KW-0449">Lipoprotein</keyword>
<evidence type="ECO:0000256" key="6">
    <source>
        <dbReference type="SAM" id="MobiDB-lite"/>
    </source>
</evidence>
<evidence type="ECO:0000256" key="1">
    <source>
        <dbReference type="ARBA" id="ARBA00022475"/>
    </source>
</evidence>
<feature type="region of interest" description="Disordered" evidence="6">
    <location>
        <begin position="318"/>
        <end position="570"/>
    </location>
</feature>
<organism evidence="7 8">
    <name type="scientific">Desulfoferula mesophila</name>
    <dbReference type="NCBI Taxonomy" id="3058419"/>
    <lineage>
        <taxon>Bacteria</taxon>
        <taxon>Pseudomonadati</taxon>
        <taxon>Thermodesulfobacteriota</taxon>
        <taxon>Desulfarculia</taxon>
        <taxon>Desulfarculales</taxon>
        <taxon>Desulfarculaceae</taxon>
        <taxon>Desulfoferula</taxon>
    </lineage>
</organism>
<feature type="compositionally biased region" description="Basic and acidic residues" evidence="6">
    <location>
        <begin position="318"/>
        <end position="463"/>
    </location>
</feature>
<protein>
    <recommendedName>
        <fullName evidence="9">Curli production assembly/transport component CsgG</fullName>
    </recommendedName>
</protein>
<accession>A0AAU9EFT0</accession>
<name>A0AAU9EFT0_9BACT</name>
<keyword evidence="4" id="KW-0564">Palmitate</keyword>
<dbReference type="PROSITE" id="PS51257">
    <property type="entry name" value="PROKAR_LIPOPROTEIN"/>
    <property type="match status" value="1"/>
</dbReference>
<evidence type="ECO:0000256" key="2">
    <source>
        <dbReference type="ARBA" id="ARBA00022729"/>
    </source>
</evidence>
<dbReference type="InterPro" id="IPR005534">
    <property type="entry name" value="Curli_assmbl/transp-comp_CsgG"/>
</dbReference>